<dbReference type="GeneID" id="119739664"/>
<keyword evidence="5" id="KW-0479">Metal-binding</keyword>
<evidence type="ECO:0000256" key="4">
    <source>
        <dbReference type="ARBA" id="ARBA00022490"/>
    </source>
</evidence>
<dbReference type="FunFam" id="3.30.160.60:FF:000092">
    <property type="entry name" value="Early growth response protein 3"/>
    <property type="match status" value="1"/>
</dbReference>
<evidence type="ECO:0000256" key="3">
    <source>
        <dbReference type="ARBA" id="ARBA00005682"/>
    </source>
</evidence>
<dbReference type="Gene3D" id="3.30.160.60">
    <property type="entry name" value="Classic Zinc Finger"/>
    <property type="match status" value="3"/>
</dbReference>
<reference evidence="16" key="1">
    <citation type="submission" date="2022-11" db="UniProtKB">
        <authorList>
            <consortium name="EnsemblMetazoa"/>
        </authorList>
    </citation>
    <scope>IDENTIFICATION</scope>
</reference>
<evidence type="ECO:0000256" key="12">
    <source>
        <dbReference type="ARBA" id="ARBA00023242"/>
    </source>
</evidence>
<dbReference type="Proteomes" id="UP000887568">
    <property type="component" value="Unplaced"/>
</dbReference>
<comment type="similarity">
    <text evidence="3">Belongs to the EGR C2H2-type zinc-finger protein family.</text>
</comment>
<dbReference type="AlphaFoldDB" id="A0A914B2P1"/>
<dbReference type="GO" id="GO:0005634">
    <property type="term" value="C:nucleus"/>
    <property type="evidence" value="ECO:0007669"/>
    <property type="project" value="UniProtKB-SubCell"/>
</dbReference>
<evidence type="ECO:0000256" key="2">
    <source>
        <dbReference type="ARBA" id="ARBA00004496"/>
    </source>
</evidence>
<evidence type="ECO:0000256" key="13">
    <source>
        <dbReference type="PROSITE-ProRule" id="PRU00042"/>
    </source>
</evidence>
<keyword evidence="11" id="KW-0804">Transcription</keyword>
<evidence type="ECO:0000256" key="14">
    <source>
        <dbReference type="SAM" id="MobiDB-lite"/>
    </source>
</evidence>
<evidence type="ECO:0000256" key="8">
    <source>
        <dbReference type="ARBA" id="ARBA00022833"/>
    </source>
</evidence>
<keyword evidence="7 13" id="KW-0863">Zinc-finger</keyword>
<dbReference type="GO" id="GO:0000978">
    <property type="term" value="F:RNA polymerase II cis-regulatory region sequence-specific DNA binding"/>
    <property type="evidence" value="ECO:0007669"/>
    <property type="project" value="TreeGrafter"/>
</dbReference>
<sequence>MSKKQQKSGEMRMDLDTLSQAALSQFDTSYFNQSFSGSKPFPAVSEELARALTNSMAVSNTDLFIDCEQGDLPNFAGNMEDFEYKHTVTDPSFEHDHNMNTRSDAMPLCYHGTITTTAPQMSPDPDSPDGSPNSGSWWATTDQGMLTPTVIGSIVSRSNTLINEAVPSGSQSSETQRLSREESYTPTSSSSYDVICTEPLPMSSPDLATETEQLPPYSCAYTQAAGLSSFDTLVDTLSSAACAAETPVSQPSGTFAEQCIKIDGVLKYTWPASLDSSSAFGRPVQQLPQHVAVTQHAPVHQHPHPMKMSPSSSRSQTSPVPQAVPCRTHTHQLGEGMLLQVSNPVDILNQPYPSSLPTSTTGKAPKPRKYVNRPGKTPPHERPYACPADNCDRRFSRSDELTRHIRIHTGQKPFQCRICLRNFSRSDHLTTHIRTHTGEKPYSCETCGRKFARSDERKRHCKIHLRQKVKKESEQMKGASSCSYQLPHTSSSSSSPTPSCSLPASTITTSAS</sequence>
<evidence type="ECO:0000256" key="11">
    <source>
        <dbReference type="ARBA" id="ARBA00023163"/>
    </source>
</evidence>
<keyword evidence="6" id="KW-0677">Repeat</keyword>
<feature type="compositionally biased region" description="Low complexity" evidence="14">
    <location>
        <begin position="306"/>
        <end position="321"/>
    </location>
</feature>
<keyword evidence="4" id="KW-0963">Cytoplasm</keyword>
<dbReference type="InterPro" id="IPR036236">
    <property type="entry name" value="Znf_C2H2_sf"/>
</dbReference>
<evidence type="ECO:0000256" key="9">
    <source>
        <dbReference type="ARBA" id="ARBA00023015"/>
    </source>
</evidence>
<feature type="region of interest" description="Disordered" evidence="14">
    <location>
        <begin position="165"/>
        <end position="196"/>
    </location>
</feature>
<feature type="region of interest" description="Disordered" evidence="14">
    <location>
        <begin position="115"/>
        <end position="141"/>
    </location>
</feature>
<feature type="compositionally biased region" description="Polar residues" evidence="14">
    <location>
        <begin position="478"/>
        <end position="488"/>
    </location>
</feature>
<keyword evidence="10" id="KW-0238">DNA-binding</keyword>
<keyword evidence="9" id="KW-0805">Transcription regulation</keyword>
<dbReference type="OrthoDB" id="10018191at2759"/>
<evidence type="ECO:0000256" key="7">
    <source>
        <dbReference type="ARBA" id="ARBA00022771"/>
    </source>
</evidence>
<accession>A0A914B2P1</accession>
<dbReference type="PANTHER" id="PTHR23235">
    <property type="entry name" value="KRUEPPEL-LIKE TRANSCRIPTION FACTOR"/>
    <property type="match status" value="1"/>
</dbReference>
<protein>
    <recommendedName>
        <fullName evidence="15">C2H2-type domain-containing protein</fullName>
    </recommendedName>
</protein>
<dbReference type="PANTHER" id="PTHR23235:SF60">
    <property type="entry name" value="STRIPE, ISOFORM D"/>
    <property type="match status" value="1"/>
</dbReference>
<feature type="region of interest" description="Disordered" evidence="14">
    <location>
        <begin position="300"/>
        <end position="323"/>
    </location>
</feature>
<evidence type="ECO:0000313" key="16">
    <source>
        <dbReference type="EnsemblMetazoa" id="XP_038070605.1"/>
    </source>
</evidence>
<feature type="domain" description="C2H2-type" evidence="15">
    <location>
        <begin position="384"/>
        <end position="413"/>
    </location>
</feature>
<dbReference type="SUPFAM" id="SSF57667">
    <property type="entry name" value="beta-beta-alpha zinc fingers"/>
    <property type="match status" value="2"/>
</dbReference>
<evidence type="ECO:0000256" key="1">
    <source>
        <dbReference type="ARBA" id="ARBA00004123"/>
    </source>
</evidence>
<keyword evidence="17" id="KW-1185">Reference proteome</keyword>
<dbReference type="RefSeq" id="XP_038070605.1">
    <property type="nucleotide sequence ID" value="XM_038214677.1"/>
</dbReference>
<dbReference type="GO" id="GO:0000981">
    <property type="term" value="F:DNA-binding transcription factor activity, RNA polymerase II-specific"/>
    <property type="evidence" value="ECO:0007669"/>
    <property type="project" value="TreeGrafter"/>
</dbReference>
<dbReference type="EnsemblMetazoa" id="XM_038214677.1">
    <property type="protein sequence ID" value="XP_038070605.1"/>
    <property type="gene ID" value="LOC119739664"/>
</dbReference>
<evidence type="ECO:0000313" key="17">
    <source>
        <dbReference type="Proteomes" id="UP000887568"/>
    </source>
</evidence>
<dbReference type="OMA" id="DVICTEP"/>
<evidence type="ECO:0000259" key="15">
    <source>
        <dbReference type="PROSITE" id="PS50157"/>
    </source>
</evidence>
<comment type="subcellular location">
    <subcellularLocation>
        <location evidence="2">Cytoplasm</location>
    </subcellularLocation>
    <subcellularLocation>
        <location evidence="1">Nucleus</location>
    </subcellularLocation>
</comment>
<feature type="domain" description="C2H2-type" evidence="15">
    <location>
        <begin position="442"/>
        <end position="469"/>
    </location>
</feature>
<keyword evidence="8" id="KW-0862">Zinc</keyword>
<keyword evidence="12" id="KW-0539">Nucleus</keyword>
<evidence type="ECO:0000256" key="10">
    <source>
        <dbReference type="ARBA" id="ARBA00023125"/>
    </source>
</evidence>
<dbReference type="GO" id="GO:0005737">
    <property type="term" value="C:cytoplasm"/>
    <property type="evidence" value="ECO:0007669"/>
    <property type="project" value="UniProtKB-SubCell"/>
</dbReference>
<feature type="region of interest" description="Disordered" evidence="14">
    <location>
        <begin position="354"/>
        <end position="383"/>
    </location>
</feature>
<dbReference type="Pfam" id="PF00096">
    <property type="entry name" value="zf-C2H2"/>
    <property type="match status" value="2"/>
</dbReference>
<proteinExistence type="inferred from homology"/>
<dbReference type="PROSITE" id="PS00028">
    <property type="entry name" value="ZINC_FINGER_C2H2_1"/>
    <property type="match status" value="3"/>
</dbReference>
<dbReference type="SMART" id="SM00355">
    <property type="entry name" value="ZnF_C2H2"/>
    <property type="match status" value="3"/>
</dbReference>
<feature type="domain" description="C2H2-type" evidence="15">
    <location>
        <begin position="414"/>
        <end position="441"/>
    </location>
</feature>
<evidence type="ECO:0000256" key="5">
    <source>
        <dbReference type="ARBA" id="ARBA00022723"/>
    </source>
</evidence>
<dbReference type="GO" id="GO:0008270">
    <property type="term" value="F:zinc ion binding"/>
    <property type="evidence" value="ECO:0007669"/>
    <property type="project" value="UniProtKB-KW"/>
</dbReference>
<feature type="compositionally biased region" description="Low complexity" evidence="14">
    <location>
        <begin position="489"/>
        <end position="506"/>
    </location>
</feature>
<dbReference type="PROSITE" id="PS50157">
    <property type="entry name" value="ZINC_FINGER_C2H2_2"/>
    <property type="match status" value="3"/>
</dbReference>
<organism evidence="16 17">
    <name type="scientific">Patiria miniata</name>
    <name type="common">Bat star</name>
    <name type="synonym">Asterina miniata</name>
    <dbReference type="NCBI Taxonomy" id="46514"/>
    <lineage>
        <taxon>Eukaryota</taxon>
        <taxon>Metazoa</taxon>
        <taxon>Echinodermata</taxon>
        <taxon>Eleutherozoa</taxon>
        <taxon>Asterozoa</taxon>
        <taxon>Asteroidea</taxon>
        <taxon>Valvatacea</taxon>
        <taxon>Valvatida</taxon>
        <taxon>Asterinidae</taxon>
        <taxon>Patiria</taxon>
    </lineage>
</organism>
<name>A0A914B2P1_PATMI</name>
<feature type="region of interest" description="Disordered" evidence="14">
    <location>
        <begin position="467"/>
        <end position="512"/>
    </location>
</feature>
<dbReference type="InterPro" id="IPR013087">
    <property type="entry name" value="Znf_C2H2_type"/>
</dbReference>
<feature type="compositionally biased region" description="Polar residues" evidence="14">
    <location>
        <begin position="165"/>
        <end position="176"/>
    </location>
</feature>
<evidence type="ECO:0000256" key="6">
    <source>
        <dbReference type="ARBA" id="ARBA00022737"/>
    </source>
</evidence>